<dbReference type="AlphaFoldDB" id="A0A2N9Y8G4"/>
<name>A0A2N9Y8G4_9HYPH</name>
<reference evidence="1 2" key="1">
    <citation type="submission" date="2017-06" db="EMBL/GenBank/DDBJ databases">
        <title>Draft genome of Bartonella tribocorum C635.</title>
        <authorList>
            <person name="Hadjadj L."/>
            <person name="Jiyipong T."/>
            <person name="Diene S.M."/>
            <person name="Morand S."/>
            <person name="Rolain J.-M."/>
        </authorList>
    </citation>
    <scope>NUCLEOTIDE SEQUENCE [LARGE SCALE GENOMIC DNA]</scope>
    <source>
        <strain evidence="1 2">C635</strain>
    </source>
</reference>
<protein>
    <submittedName>
        <fullName evidence="1">Uncharacterized protein</fullName>
    </submittedName>
</protein>
<accession>A0A2N9Y8G4</accession>
<proteinExistence type="predicted"/>
<dbReference type="RefSeq" id="WP_100131248.1">
    <property type="nucleotide sequence ID" value="NZ_CADDYJ010000043.1"/>
</dbReference>
<organism evidence="1 2">
    <name type="scientific">Bartonella tribocorum</name>
    <dbReference type="NCBI Taxonomy" id="85701"/>
    <lineage>
        <taxon>Bacteria</taxon>
        <taxon>Pseudomonadati</taxon>
        <taxon>Pseudomonadota</taxon>
        <taxon>Alphaproteobacteria</taxon>
        <taxon>Hyphomicrobiales</taxon>
        <taxon>Bartonellaceae</taxon>
        <taxon>Bartonella</taxon>
    </lineage>
</organism>
<dbReference type="Proteomes" id="UP000230791">
    <property type="component" value="Unassembled WGS sequence"/>
</dbReference>
<dbReference type="OrthoDB" id="426853at2"/>
<evidence type="ECO:0000313" key="2">
    <source>
        <dbReference type="Proteomes" id="UP000230791"/>
    </source>
</evidence>
<gene>
    <name evidence="1" type="ORF">CEV08_08860</name>
</gene>
<dbReference type="EMBL" id="NJPP01000055">
    <property type="protein sequence ID" value="PIT67997.1"/>
    <property type="molecule type" value="Genomic_DNA"/>
</dbReference>
<evidence type="ECO:0000313" key="1">
    <source>
        <dbReference type="EMBL" id="PIT67997.1"/>
    </source>
</evidence>
<comment type="caution">
    <text evidence="1">The sequence shown here is derived from an EMBL/GenBank/DDBJ whole genome shotgun (WGS) entry which is preliminary data.</text>
</comment>
<sequence>MKREALLRELRKEARKRGFHYSEAPDAGKGSHYLVTFGDKTTVIKSGELTPLYVKIIKNNWEYEIYNSNAFEFSFQKQFDHSEET</sequence>